<accession>A0A6J3LSI8</accession>
<organism evidence="2">
    <name type="scientific">Dissoconium aciculare CBS 342.82</name>
    <dbReference type="NCBI Taxonomy" id="1314786"/>
    <lineage>
        <taxon>Eukaryota</taxon>
        <taxon>Fungi</taxon>
        <taxon>Dikarya</taxon>
        <taxon>Ascomycota</taxon>
        <taxon>Pezizomycotina</taxon>
        <taxon>Dothideomycetes</taxon>
        <taxon>Dothideomycetidae</taxon>
        <taxon>Mycosphaerellales</taxon>
        <taxon>Dissoconiaceae</taxon>
        <taxon>Dissoconium</taxon>
    </lineage>
</organism>
<keyword evidence="1" id="KW-1185">Reference proteome</keyword>
<reference evidence="2" key="2">
    <citation type="submission" date="2020-04" db="EMBL/GenBank/DDBJ databases">
        <authorList>
            <consortium name="NCBI Genome Project"/>
        </authorList>
    </citation>
    <scope>NUCLEOTIDE SEQUENCE</scope>
    <source>
        <strain evidence="2">CBS 342.82</strain>
    </source>
</reference>
<reference evidence="2" key="3">
    <citation type="submission" date="2025-08" db="UniProtKB">
        <authorList>
            <consortium name="RefSeq"/>
        </authorList>
    </citation>
    <scope>IDENTIFICATION</scope>
    <source>
        <strain evidence="2">CBS 342.82</strain>
    </source>
</reference>
<dbReference type="Proteomes" id="UP000504637">
    <property type="component" value="Unplaced"/>
</dbReference>
<proteinExistence type="predicted"/>
<gene>
    <name evidence="2" type="ORF">K489DRAFT_384655</name>
</gene>
<evidence type="ECO:0000313" key="2">
    <source>
        <dbReference type="RefSeq" id="XP_033455782.1"/>
    </source>
</evidence>
<sequence length="1134" mass="127003">MRHGRRLTPLGKQLRTVIHGLTAAARPEPPFQWVASTIGQLKLFHDNCYDVADGDSAKTRQASRSRKVLVDGHIPGVPEHFVDDTARVASGRGRKGGDLLARKSSDVLEKEDKQLQALGNDRSVEGYMKSLVQESSLPGEQLRTRIRHTRLTNKAHVRRLNRTVETAKSKDAPPMRSTRALKTLDDRLTYKRMPSQALDAALSSLELKQSLPYSPRPPRPYSGYVDKSKQDWYKRWKAKQKAVDSKNVKITNASMIRKVSRGRARSPLPTITATVIRQGSTESGISGHDLSHLDQKALRSRGYCDDDVLIWASALKEPDAALALRKLVEQYQRLGAQTLPLFVFHHILRRPLLNGAALRAALDYFHILIDNLAAADTECLEATQFAQPLRQISTRLVDHALNSWPQALPAVLDMVLECISAIEKKSRPVTEAQLCGTTYFLNSLMGQISLAPTHSRFKLNDYQQEALVKILRYLSEHRPAMHVSREGYRAVIRVQLAQRKTPQEQEWAELKALSWPPWKHDRTGMDEAIGPEHGISRAGETLNQMRRAGYAWKEWERIANVHAGWDTDWTPTIQTRSILGRDHHQYSTGERIWAARINATRTLQEAWACFLAWEDAKMAPAQSVYLAVFEKIFAEKRRQLGVGTATESEDIESAAWPLYPGDTPTVEPLPPSTHLYTYTRTSPPTIDGLYEQLREQGVQFYGETLAFLVTSADDVATGFKYIQHAAQHSPGLQPLRSKAGFAGLNDTCESVLIATIKLLSRFAHVKVHKPLDEPESISSHKSSSDAISLFSDWQLARNTCIAQAMTLLRARPLTNKHAWHSVFRNITRPEFFAALVHVVEQPTGAKPFDRAAIRSSIWNETSTQHDVGAMIAYRLTREALALAQQHHIQLDSLLFQDLCRATEKMALSSWSLVQNLGDQPSALRDHSWPGVQAECHRFLATTTSLAEELHASFLTLTCPAKTPENDIQTTAEESTTSLSPSSPLPRLVTVPNPAALHAYIRALGALGAHDQLLHLTRWMATYRAELQERQNLDRSGARMMRRAIIAIRVFLERSFLPALKLSSSSIPSSSAAKSRGEGLLRKMREPAPELVLTAVKGIMDDEDNSRAWAGGWPTREEVWGYCAKMHAAALPRNK</sequence>
<name>A0A6J3LSI8_9PEZI</name>
<dbReference type="GeneID" id="54363709"/>
<dbReference type="AlphaFoldDB" id="A0A6J3LSI8"/>
<protein>
    <submittedName>
        <fullName evidence="2">Uncharacterized protein</fullName>
    </submittedName>
</protein>
<reference evidence="2" key="1">
    <citation type="submission" date="2020-01" db="EMBL/GenBank/DDBJ databases">
        <authorList>
            <consortium name="DOE Joint Genome Institute"/>
            <person name="Haridas S."/>
            <person name="Albert R."/>
            <person name="Binder M."/>
            <person name="Bloem J."/>
            <person name="Labutti K."/>
            <person name="Salamov A."/>
            <person name="Andreopoulos B."/>
            <person name="Baker S.E."/>
            <person name="Barry K."/>
            <person name="Bills G."/>
            <person name="Bluhm B.H."/>
            <person name="Cannon C."/>
            <person name="Castanera R."/>
            <person name="Culley D.E."/>
            <person name="Daum C."/>
            <person name="Ezra D."/>
            <person name="Gonzalez J.B."/>
            <person name="Henrissat B."/>
            <person name="Kuo A."/>
            <person name="Liang C."/>
            <person name="Lipzen A."/>
            <person name="Lutzoni F."/>
            <person name="Magnuson J."/>
            <person name="Mondo S."/>
            <person name="Nolan M."/>
            <person name="Ohm R."/>
            <person name="Pangilinan J."/>
            <person name="Park H.-J."/>
            <person name="Ramirez L."/>
            <person name="Alfaro M."/>
            <person name="Sun H."/>
            <person name="Tritt A."/>
            <person name="Yoshinaga Y."/>
            <person name="Zwiers L.-H."/>
            <person name="Turgeon B.G."/>
            <person name="Goodwin S.B."/>
            <person name="Spatafora J.W."/>
            <person name="Crous P.W."/>
            <person name="Grigoriev I.V."/>
        </authorList>
    </citation>
    <scope>NUCLEOTIDE SEQUENCE</scope>
    <source>
        <strain evidence="2">CBS 342.82</strain>
    </source>
</reference>
<evidence type="ECO:0000313" key="1">
    <source>
        <dbReference type="Proteomes" id="UP000504637"/>
    </source>
</evidence>
<dbReference type="OrthoDB" id="410701at2759"/>
<dbReference type="RefSeq" id="XP_033455782.1">
    <property type="nucleotide sequence ID" value="XM_033605909.1"/>
</dbReference>